<accession>A0A0E0C8E1</accession>
<reference evidence="2" key="2">
    <citation type="submission" date="2018-05" db="EMBL/GenBank/DDBJ databases">
        <title>OmerRS3 (Oryza meridionalis Reference Sequence Version 3).</title>
        <authorList>
            <person name="Zhang J."/>
            <person name="Kudrna D."/>
            <person name="Lee S."/>
            <person name="Talag J."/>
            <person name="Welchert J."/>
            <person name="Wing R.A."/>
        </authorList>
    </citation>
    <scope>NUCLEOTIDE SEQUENCE [LARGE SCALE GENOMIC DNA]</scope>
    <source>
        <strain evidence="2">cv. OR44</strain>
    </source>
</reference>
<keyword evidence="3" id="KW-1185">Reference proteome</keyword>
<evidence type="ECO:0000313" key="2">
    <source>
        <dbReference type="EnsemblPlants" id="OMERI01G29730.1"/>
    </source>
</evidence>
<organism evidence="2">
    <name type="scientific">Oryza meridionalis</name>
    <dbReference type="NCBI Taxonomy" id="40149"/>
    <lineage>
        <taxon>Eukaryota</taxon>
        <taxon>Viridiplantae</taxon>
        <taxon>Streptophyta</taxon>
        <taxon>Embryophyta</taxon>
        <taxon>Tracheophyta</taxon>
        <taxon>Spermatophyta</taxon>
        <taxon>Magnoliopsida</taxon>
        <taxon>Liliopsida</taxon>
        <taxon>Poales</taxon>
        <taxon>Poaceae</taxon>
        <taxon>BOP clade</taxon>
        <taxon>Oryzoideae</taxon>
        <taxon>Oryzeae</taxon>
        <taxon>Oryzinae</taxon>
        <taxon>Oryza</taxon>
    </lineage>
</organism>
<protein>
    <submittedName>
        <fullName evidence="2">Uncharacterized protein</fullName>
    </submittedName>
</protein>
<dbReference type="EnsemblPlants" id="OMERI01G29730.1">
    <property type="protein sequence ID" value="OMERI01G29730.1"/>
    <property type="gene ID" value="OMERI01G29730"/>
</dbReference>
<name>A0A0E0C8E1_9ORYZ</name>
<dbReference type="Gramene" id="OMERI01G29730.1">
    <property type="protein sequence ID" value="OMERI01G29730.1"/>
    <property type="gene ID" value="OMERI01G29730"/>
</dbReference>
<evidence type="ECO:0000313" key="3">
    <source>
        <dbReference type="Proteomes" id="UP000008021"/>
    </source>
</evidence>
<evidence type="ECO:0000256" key="1">
    <source>
        <dbReference type="SAM" id="MobiDB-lite"/>
    </source>
</evidence>
<dbReference type="AlphaFoldDB" id="A0A0E0C8E1"/>
<proteinExistence type="predicted"/>
<sequence>MKPSRRKLGLVAVWIRALQRPLRGGSPKEGRATEGCDQRPPALSLLQSGFIKLLVRSTLSNALQGKKALKEGQTLILAVLDISRKKVNISRKKVKMSRELDRRGNGQGGFSQRKRRTSTATLEEGIEPQPPQLLEEHKFQTGTPD</sequence>
<reference evidence="2" key="1">
    <citation type="submission" date="2015-04" db="UniProtKB">
        <authorList>
            <consortium name="EnsemblPlants"/>
        </authorList>
    </citation>
    <scope>IDENTIFICATION</scope>
</reference>
<dbReference type="HOGENOM" id="CLU_1789981_0_0_1"/>
<dbReference type="Proteomes" id="UP000008021">
    <property type="component" value="Chromosome 1"/>
</dbReference>
<feature type="region of interest" description="Disordered" evidence="1">
    <location>
        <begin position="93"/>
        <end position="145"/>
    </location>
</feature>